<dbReference type="AlphaFoldDB" id="A0A0S2DI88"/>
<evidence type="ECO:0000313" key="1">
    <source>
        <dbReference type="EMBL" id="ALN58250.1"/>
    </source>
</evidence>
<accession>A0A0S2DI88</accession>
<evidence type="ECO:0000313" key="2">
    <source>
        <dbReference type="Proteomes" id="UP000061569"/>
    </source>
</evidence>
<gene>
    <name evidence="1" type="ORF">GLE_2902</name>
</gene>
<proteinExistence type="predicted"/>
<protein>
    <submittedName>
        <fullName evidence="1">Uncharacterized protein</fullName>
    </submittedName>
</protein>
<name>A0A0S2DI88_LYSEN</name>
<dbReference type="EMBL" id="CP013140">
    <property type="protein sequence ID" value="ALN58250.1"/>
    <property type="molecule type" value="Genomic_DNA"/>
</dbReference>
<dbReference type="STRING" id="69.GLE_2902"/>
<organism evidence="1 2">
    <name type="scientific">Lysobacter enzymogenes</name>
    <dbReference type="NCBI Taxonomy" id="69"/>
    <lineage>
        <taxon>Bacteria</taxon>
        <taxon>Pseudomonadati</taxon>
        <taxon>Pseudomonadota</taxon>
        <taxon>Gammaproteobacteria</taxon>
        <taxon>Lysobacterales</taxon>
        <taxon>Lysobacteraceae</taxon>
        <taxon>Lysobacter</taxon>
    </lineage>
</organism>
<sequence length="39" mass="4255">MLSDPIAASRHAFAAESLWGGFSPEALRSDRRDPARVRG</sequence>
<dbReference type="PATRIC" id="fig|69.6.peg.2864"/>
<dbReference type="KEGG" id="lez:GLE_2902"/>
<dbReference type="Proteomes" id="UP000061569">
    <property type="component" value="Chromosome"/>
</dbReference>
<reference evidence="1 2" key="1">
    <citation type="submission" date="2015-11" db="EMBL/GenBank/DDBJ databases">
        <title>Genome sequences of Lysobacter enzymogenes strain C3 and Lysobacter antibioticus ATCC 29479.</title>
        <authorList>
            <person name="Kobayashi D.Y."/>
        </authorList>
    </citation>
    <scope>NUCLEOTIDE SEQUENCE [LARGE SCALE GENOMIC DNA]</scope>
    <source>
        <strain evidence="1 2">C3</strain>
    </source>
</reference>